<dbReference type="SUPFAM" id="SSF56672">
    <property type="entry name" value="DNA/RNA polymerases"/>
    <property type="match status" value="1"/>
</dbReference>
<dbReference type="GeneID" id="110011667"/>
<dbReference type="PANTHER" id="PTHR11439">
    <property type="entry name" value="GAG-POL-RELATED RETROTRANSPOSON"/>
    <property type="match status" value="1"/>
</dbReference>
<dbReference type="Proteomes" id="UP000504604">
    <property type="component" value="Linkage group LG3"/>
</dbReference>
<accession>A0A8M8ULW3</accession>
<dbReference type="KEGG" id="sind:110011667"/>
<dbReference type="AlphaFoldDB" id="A0A8M8ULW3"/>
<protein>
    <submittedName>
        <fullName evidence="2">Uncharacterized protein LOC110011667</fullName>
    </submittedName>
</protein>
<keyword evidence="1" id="KW-1185">Reference proteome</keyword>
<dbReference type="OrthoDB" id="850529at2759"/>
<name>A0A8M8ULW3_SESIN</name>
<dbReference type="PANTHER" id="PTHR11439:SF511">
    <property type="match status" value="1"/>
</dbReference>
<dbReference type="CDD" id="cd09272">
    <property type="entry name" value="RNase_HI_RT_Ty1"/>
    <property type="match status" value="1"/>
</dbReference>
<sequence>MHASDDDLLDDPEPFRRLVGRLLYLSFTRPDISHGVQQLSQFLQRPCRSHWAAATHLVRYLKGSSTKGLFFPMLNSLQLKAFCDADWAACPDTQRSLSGFCIFLGPAFISWKTKKQCTVSRSSAEAEYRSMAAATCELKWISFLLRDFGIALDGPIPFHCDNQAALHIMANPVFHERTKHLDIDCHIVRNCYKEGFLEPVFVRSNVQLADLFTKSLSSSQFSSLIGILVELQTVTGKEDACFL</sequence>
<evidence type="ECO:0000313" key="2">
    <source>
        <dbReference type="RefSeq" id="XP_020547848.1"/>
    </source>
</evidence>
<reference evidence="2" key="1">
    <citation type="submission" date="2025-08" db="UniProtKB">
        <authorList>
            <consortium name="RefSeq"/>
        </authorList>
    </citation>
    <scope>IDENTIFICATION</scope>
</reference>
<evidence type="ECO:0000313" key="1">
    <source>
        <dbReference type="Proteomes" id="UP000504604"/>
    </source>
</evidence>
<proteinExistence type="predicted"/>
<organism evidence="1 2">
    <name type="scientific">Sesamum indicum</name>
    <name type="common">Oriental sesame</name>
    <name type="synonym">Sesamum orientale</name>
    <dbReference type="NCBI Taxonomy" id="4182"/>
    <lineage>
        <taxon>Eukaryota</taxon>
        <taxon>Viridiplantae</taxon>
        <taxon>Streptophyta</taxon>
        <taxon>Embryophyta</taxon>
        <taxon>Tracheophyta</taxon>
        <taxon>Spermatophyta</taxon>
        <taxon>Magnoliopsida</taxon>
        <taxon>eudicotyledons</taxon>
        <taxon>Gunneridae</taxon>
        <taxon>Pentapetalae</taxon>
        <taxon>asterids</taxon>
        <taxon>lamiids</taxon>
        <taxon>Lamiales</taxon>
        <taxon>Pedaliaceae</taxon>
        <taxon>Sesamum</taxon>
    </lineage>
</organism>
<dbReference type="RefSeq" id="XP_020547848.1">
    <property type="nucleotide sequence ID" value="XM_020692189.1"/>
</dbReference>
<dbReference type="InterPro" id="IPR043502">
    <property type="entry name" value="DNA/RNA_pol_sf"/>
</dbReference>
<gene>
    <name evidence="2" type="primary">LOC110011667</name>
</gene>